<evidence type="ECO:0000256" key="4">
    <source>
        <dbReference type="ARBA" id="ARBA00023065"/>
    </source>
</evidence>
<dbReference type="PANTHER" id="PTHR10698:SF0">
    <property type="entry name" value="V-TYPE PROTON ATPASE SUBUNIT H"/>
    <property type="match status" value="1"/>
</dbReference>
<gene>
    <name evidence="8" type="ORF">BLNAU_748</name>
</gene>
<evidence type="ECO:0000313" key="8">
    <source>
        <dbReference type="EMBL" id="KAK2964217.1"/>
    </source>
</evidence>
<dbReference type="InterPro" id="IPR004908">
    <property type="entry name" value="ATPase_V1-cplx_hsu"/>
</dbReference>
<evidence type="ECO:0000259" key="7">
    <source>
        <dbReference type="Pfam" id="PF11698"/>
    </source>
</evidence>
<comment type="caution">
    <text evidence="8">The sequence shown here is derived from an EMBL/GenBank/DDBJ whole genome shotgun (WGS) entry which is preliminary data.</text>
</comment>
<dbReference type="PIRSF" id="PIRSF032184">
    <property type="entry name" value="ATPase_V1_H"/>
    <property type="match status" value="1"/>
</dbReference>
<dbReference type="PROSITE" id="PS50176">
    <property type="entry name" value="ARM_REPEAT"/>
    <property type="match status" value="1"/>
</dbReference>
<evidence type="ECO:0000256" key="5">
    <source>
        <dbReference type="PROSITE-ProRule" id="PRU00259"/>
    </source>
</evidence>
<dbReference type="InterPro" id="IPR011989">
    <property type="entry name" value="ARM-like"/>
</dbReference>
<dbReference type="PANTHER" id="PTHR10698">
    <property type="entry name" value="V-TYPE PROTON ATPASE SUBUNIT H"/>
    <property type="match status" value="1"/>
</dbReference>
<dbReference type="InterPro" id="IPR000225">
    <property type="entry name" value="Armadillo"/>
</dbReference>
<dbReference type="InterPro" id="IPR016024">
    <property type="entry name" value="ARM-type_fold"/>
</dbReference>
<protein>
    <submittedName>
        <fullName evidence="8">V-type proton ATPase subunit H</fullName>
    </submittedName>
</protein>
<keyword evidence="3" id="KW-0375">Hydrogen ion transport</keyword>
<sequence length="512" mass="58161">MDPSQQSASPIITANGISNIASIRDAIPKWNDLARASVLTNDAAKTMTSFTPELLKQKPGDYFPIFFSLLKQRSVVDMVKYVLTITDDYCQESSEQAQEFRRQLEDTSNGDNSSILLALLDSTDVYIISRVCSIYFQVFHTADTLPSTLLDPFFHQLKAHLRKAGEEDILVVYIHALGQLLRVLRVRYLFVQSGGLEMICPFLITKHSNIQILYETLYCIWLCTYNSSTIEMSKDARDQRDIAALFHHTPQADLLDPQTASKGEVSPLLASPLSLIPSIIQILKTHTKDKVVRLALSILRNLLTPSLSSNVSVHNASQILIENNAMKVMHHLLSQKWRDDDLIDNLQWVCDHLNKAEDDLCSMDAYIAELASHRLSWSPPHTTDKFWKENYHRFEAEDYQLIRELLAFLYTQDKQTIAIACRDIGNIAVFHPRGRVILDKFDVKPKIMPLLSDEDPIVQKEALLCIQKLLTQKWGSLQALDGAQSRQDKQKQQQQQSVSSAMKNPLAIIVRE</sequence>
<dbReference type="InterPro" id="IPR011987">
    <property type="entry name" value="ATPase_V1-cplx_hsu_C"/>
</dbReference>
<dbReference type="SUPFAM" id="SSF48371">
    <property type="entry name" value="ARM repeat"/>
    <property type="match status" value="2"/>
</dbReference>
<evidence type="ECO:0000256" key="2">
    <source>
        <dbReference type="ARBA" id="ARBA00022448"/>
    </source>
</evidence>
<keyword evidence="4" id="KW-0406">Ion transport</keyword>
<name>A0ABQ9YKD0_9EUKA</name>
<reference evidence="8 9" key="1">
    <citation type="journal article" date="2022" name="bioRxiv">
        <title>Genomics of Preaxostyla Flagellates Illuminates Evolutionary Transitions and the Path Towards Mitochondrial Loss.</title>
        <authorList>
            <person name="Novak L.V.F."/>
            <person name="Treitli S.C."/>
            <person name="Pyrih J."/>
            <person name="Halakuc P."/>
            <person name="Pipaliya S.V."/>
            <person name="Vacek V."/>
            <person name="Brzon O."/>
            <person name="Soukal P."/>
            <person name="Eme L."/>
            <person name="Dacks J.B."/>
            <person name="Karnkowska A."/>
            <person name="Elias M."/>
            <person name="Hampl V."/>
        </authorList>
    </citation>
    <scope>NUCLEOTIDE SEQUENCE [LARGE SCALE GENOMIC DNA]</scope>
    <source>
        <strain evidence="8">NAU3</strain>
        <tissue evidence="8">Gut</tissue>
    </source>
</reference>
<keyword evidence="2" id="KW-0813">Transport</keyword>
<dbReference type="Pfam" id="PF11698">
    <property type="entry name" value="V-ATPase_H_C"/>
    <property type="match status" value="1"/>
</dbReference>
<feature type="repeat" description="ARM" evidence="5">
    <location>
        <begin position="274"/>
        <end position="302"/>
    </location>
</feature>
<accession>A0ABQ9YKD0</accession>
<evidence type="ECO:0000313" key="9">
    <source>
        <dbReference type="Proteomes" id="UP001281761"/>
    </source>
</evidence>
<organism evidence="8 9">
    <name type="scientific">Blattamonas nauphoetae</name>
    <dbReference type="NCBI Taxonomy" id="2049346"/>
    <lineage>
        <taxon>Eukaryota</taxon>
        <taxon>Metamonada</taxon>
        <taxon>Preaxostyla</taxon>
        <taxon>Oxymonadida</taxon>
        <taxon>Blattamonas</taxon>
    </lineage>
</organism>
<dbReference type="EMBL" id="JARBJD010000003">
    <property type="protein sequence ID" value="KAK2964217.1"/>
    <property type="molecule type" value="Genomic_DNA"/>
</dbReference>
<evidence type="ECO:0000256" key="3">
    <source>
        <dbReference type="ARBA" id="ARBA00022781"/>
    </source>
</evidence>
<evidence type="ECO:0000256" key="1">
    <source>
        <dbReference type="ARBA" id="ARBA00008613"/>
    </source>
</evidence>
<feature type="domain" description="ATPase V1 complex subunit H C-terminal" evidence="7">
    <location>
        <begin position="360"/>
        <end position="474"/>
    </location>
</feature>
<proteinExistence type="inferred from homology"/>
<dbReference type="Proteomes" id="UP001281761">
    <property type="component" value="Unassembled WGS sequence"/>
</dbReference>
<dbReference type="Gene3D" id="1.25.40.150">
    <property type="entry name" value="V-type ATPase, subunit H, C-terminal domain"/>
    <property type="match status" value="1"/>
</dbReference>
<dbReference type="InterPro" id="IPR038497">
    <property type="entry name" value="ATPase_V1-cplx_hsu_C_sf"/>
</dbReference>
<comment type="similarity">
    <text evidence="1">Belongs to the V-ATPase H subunit family.</text>
</comment>
<dbReference type="Gene3D" id="1.25.10.10">
    <property type="entry name" value="Leucine-rich Repeat Variant"/>
    <property type="match status" value="2"/>
</dbReference>
<feature type="region of interest" description="Disordered" evidence="6">
    <location>
        <begin position="485"/>
        <end position="504"/>
    </location>
</feature>
<dbReference type="Pfam" id="PF03224">
    <property type="entry name" value="V-ATPase_H_N"/>
    <property type="match status" value="2"/>
</dbReference>
<keyword evidence="9" id="KW-1185">Reference proteome</keyword>
<evidence type="ECO:0000256" key="6">
    <source>
        <dbReference type="SAM" id="MobiDB-lite"/>
    </source>
</evidence>